<gene>
    <name evidence="2" type="ORF">BCR36DRAFT_408771</name>
</gene>
<reference evidence="2 3" key="2">
    <citation type="submission" date="2016-08" db="EMBL/GenBank/DDBJ databases">
        <title>Pervasive Adenine N6-methylation of Active Genes in Fungi.</title>
        <authorList>
            <consortium name="DOE Joint Genome Institute"/>
            <person name="Mondo S.J."/>
            <person name="Dannebaum R.O."/>
            <person name="Kuo R.C."/>
            <person name="Labutti K."/>
            <person name="Haridas S."/>
            <person name="Kuo A."/>
            <person name="Salamov A."/>
            <person name="Ahrendt S.R."/>
            <person name="Lipzen A."/>
            <person name="Sullivan W."/>
            <person name="Andreopoulos W.B."/>
            <person name="Clum A."/>
            <person name="Lindquist E."/>
            <person name="Daum C."/>
            <person name="Ramamoorthy G.K."/>
            <person name="Gryganskyi A."/>
            <person name="Culley D."/>
            <person name="Magnuson J.K."/>
            <person name="James T.Y."/>
            <person name="O'Malley M.A."/>
            <person name="Stajich J.E."/>
            <person name="Spatafora J.W."/>
            <person name="Visel A."/>
            <person name="Grigoriev I.V."/>
        </authorList>
    </citation>
    <scope>NUCLEOTIDE SEQUENCE [LARGE SCALE GENOMIC DNA]</scope>
    <source>
        <strain evidence="3">finn</strain>
    </source>
</reference>
<dbReference type="AlphaFoldDB" id="A0A1Y1VLD7"/>
<keyword evidence="3" id="KW-1185">Reference proteome</keyword>
<name>A0A1Y1VLD7_9FUNG</name>
<feature type="region of interest" description="Disordered" evidence="1">
    <location>
        <begin position="172"/>
        <end position="198"/>
    </location>
</feature>
<comment type="caution">
    <text evidence="2">The sequence shown here is derived from an EMBL/GenBank/DDBJ whole genome shotgun (WGS) entry which is preliminary data.</text>
</comment>
<sequence length="620" mass="73869">MERTLEENILILGLAISLLKTKPIYLSVKEYIKLLKWKIELSLLNESEKNNNEETVKLLLSKLNAVIIDWIQLKSVYTINNSKRRKLDDSLFVSISDNQSNPDKTLSSIKPIQFIKDNKETLYQFSLYFSKLISQLLTSTKKKSNNKNNDPTNEKKVNDLNEYNKNLNEYYNTKTRNNIEMNSKKNSNNESHSSESIPSPSTILPMYAIELFFKYFFDQFLIEFNSIEQSVVSDNLIFNIKKNGSTSPFDLFFNDYKYSDNITNDNSNINFSPENISLSDSFGMNCQSKNKLYENNSYHDTADHSDHDNNFKNFDYSNNKENCVDIMETLNILEIIFYSLQELLIFKKEYTVCINKKFKKVVRLFIKYLKTGIQYLYGKQFYHHDIHSQLYHTLLKIESLILQISKSSCTLYLYTLTLLFRECRMYIFKYFYYVEMISNLKEETEENEDFFREEDILENNKDNYFSSSIKQENNLNIDNFNFNFLCVYETLSCIFSLFDEIIQSENIYHFKKLSLYENIQQLQYFFSIELNQFISDYQRIIKEEFSIFSSNEKNNYSFYFKSYSFPYQNLIKLNMIRILERFKVIQNDWNESNILKTETIQCYNNNNDMISSLSSLSHFN</sequence>
<dbReference type="OrthoDB" id="10654401at2759"/>
<accession>A0A1Y1VLD7</accession>
<proteinExistence type="predicted"/>
<evidence type="ECO:0000256" key="1">
    <source>
        <dbReference type="SAM" id="MobiDB-lite"/>
    </source>
</evidence>
<evidence type="ECO:0000313" key="3">
    <source>
        <dbReference type="Proteomes" id="UP000193719"/>
    </source>
</evidence>
<organism evidence="2 3">
    <name type="scientific">Piromyces finnis</name>
    <dbReference type="NCBI Taxonomy" id="1754191"/>
    <lineage>
        <taxon>Eukaryota</taxon>
        <taxon>Fungi</taxon>
        <taxon>Fungi incertae sedis</taxon>
        <taxon>Chytridiomycota</taxon>
        <taxon>Chytridiomycota incertae sedis</taxon>
        <taxon>Neocallimastigomycetes</taxon>
        <taxon>Neocallimastigales</taxon>
        <taxon>Neocallimastigaceae</taxon>
        <taxon>Piromyces</taxon>
    </lineage>
</organism>
<evidence type="ECO:0000313" key="2">
    <source>
        <dbReference type="EMBL" id="ORX59270.1"/>
    </source>
</evidence>
<dbReference type="EMBL" id="MCFH01000003">
    <property type="protein sequence ID" value="ORX59270.1"/>
    <property type="molecule type" value="Genomic_DNA"/>
</dbReference>
<protein>
    <submittedName>
        <fullName evidence="2">Uncharacterized protein</fullName>
    </submittedName>
</protein>
<dbReference type="Proteomes" id="UP000193719">
    <property type="component" value="Unassembled WGS sequence"/>
</dbReference>
<reference evidence="2 3" key="1">
    <citation type="submission" date="2016-08" db="EMBL/GenBank/DDBJ databases">
        <title>Genomes of anaerobic fungi encode conserved fungal cellulosomes for biomass hydrolysis.</title>
        <authorList>
            <consortium name="DOE Joint Genome Institute"/>
            <person name="Haitjema C.H."/>
            <person name="Gilmore S.P."/>
            <person name="Henske J.K."/>
            <person name="Solomon K.V."/>
            <person name="De Groot R."/>
            <person name="Kuo A."/>
            <person name="Mondo S.J."/>
            <person name="Salamov A.A."/>
            <person name="Labutti K."/>
            <person name="Zhao Z."/>
            <person name="Chiniquy J."/>
            <person name="Barry K."/>
            <person name="Brewer H.M."/>
            <person name="Purvine S.O."/>
            <person name="Wright A.T."/>
            <person name="Boxma B."/>
            <person name="Van Alen T."/>
            <person name="Hackstein J.H."/>
            <person name="Baker S.E."/>
            <person name="Grigoriev I.V."/>
            <person name="O'Malley M.A."/>
        </authorList>
    </citation>
    <scope>NUCLEOTIDE SEQUENCE [LARGE SCALE GENOMIC DNA]</scope>
    <source>
        <strain evidence="3">finn</strain>
    </source>
</reference>